<comment type="caution">
    <text evidence="2">The sequence shown here is derived from an EMBL/GenBank/DDBJ whole genome shotgun (WGS) entry which is preliminary data.</text>
</comment>
<evidence type="ECO:0000313" key="2">
    <source>
        <dbReference type="EMBL" id="MBO1075108.1"/>
    </source>
</evidence>
<name>A0ABS3KEL7_9PROT</name>
<reference evidence="2 3" key="1">
    <citation type="submission" date="2020-09" db="EMBL/GenBank/DDBJ databases">
        <title>Roseomonas.</title>
        <authorList>
            <person name="Zhu W."/>
        </authorList>
    </citation>
    <scope>NUCLEOTIDE SEQUENCE [LARGE SCALE GENOMIC DNA]</scope>
    <source>
        <strain evidence="2 3">1311</strain>
    </source>
</reference>
<dbReference type="Pfam" id="PF16917">
    <property type="entry name" value="BPL_LplA_LipB_2"/>
    <property type="match status" value="1"/>
</dbReference>
<keyword evidence="3" id="KW-1185">Reference proteome</keyword>
<organism evidence="2 3">
    <name type="scientific">Roseomonas marmotae</name>
    <dbReference type="NCBI Taxonomy" id="2768161"/>
    <lineage>
        <taxon>Bacteria</taxon>
        <taxon>Pseudomonadati</taxon>
        <taxon>Pseudomonadota</taxon>
        <taxon>Alphaproteobacteria</taxon>
        <taxon>Acetobacterales</taxon>
        <taxon>Roseomonadaceae</taxon>
        <taxon>Roseomonas</taxon>
    </lineage>
</organism>
<sequence length="228" mass="23745">MQHLLPPLPSVFSPVLLPAGADALAHAAAIAGSHGAGTLVWGEDGRVLQLAVVLEPETTLAAARPALLVALNAMADALGVLGPPEIPVTLRWPAGLLVNGGLAGHACLATLPGAAEDAVPDWIVAGIRLDLRDDSPEPGLHPDRTTLAEEGFGGIDIPELVAAWARHLMAGLAEWQAEGFRRLADRSLSRLETEAWMVGARRGLDPGSGALVLERDGDRSLYPLEPPP</sequence>
<dbReference type="InterPro" id="IPR004143">
    <property type="entry name" value="BPL_LPL_catalytic"/>
</dbReference>
<dbReference type="EMBL" id="JACTNF010000010">
    <property type="protein sequence ID" value="MBO1075108.1"/>
    <property type="molecule type" value="Genomic_DNA"/>
</dbReference>
<dbReference type="RefSeq" id="WP_207447129.1">
    <property type="nucleotide sequence ID" value="NZ_CP061091.1"/>
</dbReference>
<proteinExistence type="predicted"/>
<dbReference type="InterPro" id="IPR045864">
    <property type="entry name" value="aa-tRNA-synth_II/BPL/LPL"/>
</dbReference>
<evidence type="ECO:0000313" key="3">
    <source>
        <dbReference type="Proteomes" id="UP001518990"/>
    </source>
</evidence>
<protein>
    <recommendedName>
        <fullName evidence="1">BPL/LPL catalytic domain-containing protein</fullName>
    </recommendedName>
</protein>
<dbReference type="Proteomes" id="UP001518990">
    <property type="component" value="Unassembled WGS sequence"/>
</dbReference>
<gene>
    <name evidence="2" type="ORF">IAI60_10860</name>
</gene>
<dbReference type="Gene3D" id="3.30.930.10">
    <property type="entry name" value="Bira Bifunctional Protein, Domain 2"/>
    <property type="match status" value="1"/>
</dbReference>
<feature type="domain" description="BPL/LPL catalytic" evidence="1">
    <location>
        <begin position="8"/>
        <end position="186"/>
    </location>
</feature>
<evidence type="ECO:0000259" key="1">
    <source>
        <dbReference type="Pfam" id="PF16917"/>
    </source>
</evidence>
<dbReference type="SUPFAM" id="SSF55681">
    <property type="entry name" value="Class II aaRS and biotin synthetases"/>
    <property type="match status" value="1"/>
</dbReference>
<accession>A0ABS3KEL7</accession>